<dbReference type="Proteomes" id="UP000199074">
    <property type="component" value="Unassembled WGS sequence"/>
</dbReference>
<dbReference type="PANTHER" id="PTHR33164:SF57">
    <property type="entry name" value="MARR-FAMILY TRANSCRIPTIONAL REGULATOR"/>
    <property type="match status" value="1"/>
</dbReference>
<evidence type="ECO:0000256" key="1">
    <source>
        <dbReference type="ARBA" id="ARBA00023015"/>
    </source>
</evidence>
<dbReference type="RefSeq" id="WP_092425266.1">
    <property type="nucleotide sequence ID" value="NZ_FPCK01000002.1"/>
</dbReference>
<evidence type="ECO:0000256" key="3">
    <source>
        <dbReference type="ARBA" id="ARBA00023163"/>
    </source>
</evidence>
<dbReference type="GO" id="GO:0003700">
    <property type="term" value="F:DNA-binding transcription factor activity"/>
    <property type="evidence" value="ECO:0007669"/>
    <property type="project" value="InterPro"/>
</dbReference>
<protein>
    <submittedName>
        <fullName evidence="5">DNA-binding transcriptional regulator, MarR family</fullName>
    </submittedName>
</protein>
<dbReference type="InterPro" id="IPR036390">
    <property type="entry name" value="WH_DNA-bd_sf"/>
</dbReference>
<dbReference type="SUPFAM" id="SSF46785">
    <property type="entry name" value="Winged helix' DNA-binding domain"/>
    <property type="match status" value="1"/>
</dbReference>
<keyword evidence="2 5" id="KW-0238">DNA-binding</keyword>
<evidence type="ECO:0000259" key="4">
    <source>
        <dbReference type="PROSITE" id="PS50995"/>
    </source>
</evidence>
<dbReference type="AlphaFoldDB" id="A0A1I7NJ85"/>
<dbReference type="EMBL" id="FPCK01000002">
    <property type="protein sequence ID" value="SFV34646.1"/>
    <property type="molecule type" value="Genomic_DNA"/>
</dbReference>
<dbReference type="PROSITE" id="PS50995">
    <property type="entry name" value="HTH_MARR_2"/>
    <property type="match status" value="1"/>
</dbReference>
<proteinExistence type="predicted"/>
<organism evidence="5 6">
    <name type="scientific">Devosia crocina</name>
    <dbReference type="NCBI Taxonomy" id="429728"/>
    <lineage>
        <taxon>Bacteria</taxon>
        <taxon>Pseudomonadati</taxon>
        <taxon>Pseudomonadota</taxon>
        <taxon>Alphaproteobacteria</taxon>
        <taxon>Hyphomicrobiales</taxon>
        <taxon>Devosiaceae</taxon>
        <taxon>Devosia</taxon>
    </lineage>
</organism>
<keyword evidence="3" id="KW-0804">Transcription</keyword>
<dbReference type="InterPro" id="IPR000835">
    <property type="entry name" value="HTH_MarR-typ"/>
</dbReference>
<feature type="domain" description="HTH marR-type" evidence="4">
    <location>
        <begin position="13"/>
        <end position="149"/>
    </location>
</feature>
<dbReference type="InterPro" id="IPR039422">
    <property type="entry name" value="MarR/SlyA-like"/>
</dbReference>
<dbReference type="Gene3D" id="1.10.10.10">
    <property type="entry name" value="Winged helix-like DNA-binding domain superfamily/Winged helix DNA-binding domain"/>
    <property type="match status" value="1"/>
</dbReference>
<dbReference type="InterPro" id="IPR023187">
    <property type="entry name" value="Tscrpt_reg_MarR-type_CS"/>
</dbReference>
<keyword evidence="1" id="KW-0805">Transcription regulation</keyword>
<dbReference type="SMART" id="SM00347">
    <property type="entry name" value="HTH_MARR"/>
    <property type="match status" value="1"/>
</dbReference>
<keyword evidence="6" id="KW-1185">Reference proteome</keyword>
<sequence>MDNVQNTHIDAFLPELLRSVIDIVGLFNEPERDAAMLGRAGLSLERALFPLLVLIDKLGPVGVVDLADRIGRDHTTVSRQVARLEQLGLVSRQPSLVDRRVREATITPLGRNSTAGIDATRHEMAHELFDGWSRQDFDDLVRLTRMLADGMRVTKRRAMRDESQLDMPVSK</sequence>
<reference evidence="5 6" key="1">
    <citation type="submission" date="2016-10" db="EMBL/GenBank/DDBJ databases">
        <authorList>
            <person name="de Groot N.N."/>
        </authorList>
    </citation>
    <scope>NUCLEOTIDE SEQUENCE [LARGE SCALE GENOMIC DNA]</scope>
    <source>
        <strain evidence="5 6">IPL20</strain>
    </source>
</reference>
<dbReference type="Pfam" id="PF01047">
    <property type="entry name" value="MarR"/>
    <property type="match status" value="1"/>
</dbReference>
<dbReference type="GO" id="GO:0003677">
    <property type="term" value="F:DNA binding"/>
    <property type="evidence" value="ECO:0007669"/>
    <property type="project" value="UniProtKB-KW"/>
</dbReference>
<accession>A0A1I7NJ85</accession>
<dbReference type="GO" id="GO:0006950">
    <property type="term" value="P:response to stress"/>
    <property type="evidence" value="ECO:0007669"/>
    <property type="project" value="TreeGrafter"/>
</dbReference>
<evidence type="ECO:0000313" key="6">
    <source>
        <dbReference type="Proteomes" id="UP000199074"/>
    </source>
</evidence>
<gene>
    <name evidence="5" type="ORF">SAMN05216456_1955</name>
</gene>
<dbReference type="PANTHER" id="PTHR33164">
    <property type="entry name" value="TRANSCRIPTIONAL REGULATOR, MARR FAMILY"/>
    <property type="match status" value="1"/>
</dbReference>
<dbReference type="InterPro" id="IPR036388">
    <property type="entry name" value="WH-like_DNA-bd_sf"/>
</dbReference>
<dbReference type="PROSITE" id="PS01117">
    <property type="entry name" value="HTH_MARR_1"/>
    <property type="match status" value="1"/>
</dbReference>
<evidence type="ECO:0000256" key="2">
    <source>
        <dbReference type="ARBA" id="ARBA00023125"/>
    </source>
</evidence>
<name>A0A1I7NJ85_9HYPH</name>
<dbReference type="OrthoDB" id="5974674at2"/>
<evidence type="ECO:0000313" key="5">
    <source>
        <dbReference type="EMBL" id="SFV34646.1"/>
    </source>
</evidence>
<dbReference type="PRINTS" id="PR00598">
    <property type="entry name" value="HTHMARR"/>
</dbReference>